<dbReference type="InterPro" id="IPR013785">
    <property type="entry name" value="Aldolase_TIM"/>
</dbReference>
<feature type="binding site" evidence="7">
    <location>
        <position position="158"/>
    </location>
    <ligand>
        <name>FMN</name>
        <dbReference type="ChEBI" id="CHEBI:58210"/>
    </ligand>
</feature>
<evidence type="ECO:0000256" key="2">
    <source>
        <dbReference type="ARBA" id="ARBA00022630"/>
    </source>
</evidence>
<dbReference type="EC" id="1.1.3.46" evidence="9"/>
<proteinExistence type="inferred from homology"/>
<dbReference type="AlphaFoldDB" id="A0AAU7AVC5"/>
<comment type="similarity">
    <text evidence="5">Belongs to the FMN-dependent alpha-hydroxy acid dehydrogenase family.</text>
</comment>
<dbReference type="Gene3D" id="3.20.20.70">
    <property type="entry name" value="Aldolase class I"/>
    <property type="match status" value="1"/>
</dbReference>
<evidence type="ECO:0000256" key="1">
    <source>
        <dbReference type="ARBA" id="ARBA00001917"/>
    </source>
</evidence>
<feature type="binding site" evidence="7">
    <location>
        <position position="108"/>
    </location>
    <ligand>
        <name>FMN</name>
        <dbReference type="ChEBI" id="CHEBI:58210"/>
    </ligand>
</feature>
<evidence type="ECO:0000259" key="8">
    <source>
        <dbReference type="PROSITE" id="PS51349"/>
    </source>
</evidence>
<name>A0AAU7AVC5_9ACTN</name>
<dbReference type="RefSeq" id="WP_354702084.1">
    <property type="nucleotide sequence ID" value="NZ_CP114014.1"/>
</dbReference>
<feature type="binding site" evidence="7">
    <location>
        <begin position="79"/>
        <end position="81"/>
    </location>
    <ligand>
        <name>FMN</name>
        <dbReference type="ChEBI" id="CHEBI:58210"/>
    </ligand>
</feature>
<dbReference type="FunFam" id="3.20.20.70:FF:000029">
    <property type="entry name" value="L-lactate dehydrogenase"/>
    <property type="match status" value="1"/>
</dbReference>
<feature type="binding site" evidence="7">
    <location>
        <position position="255"/>
    </location>
    <ligand>
        <name>glyoxylate</name>
        <dbReference type="ChEBI" id="CHEBI:36655"/>
    </ligand>
</feature>
<protein>
    <submittedName>
        <fullName evidence="9">4-hydroxymandelate oxidase</fullName>
        <ecNumber evidence="9">1.1.3.46</ecNumber>
    </submittedName>
</protein>
<feature type="binding site" evidence="7">
    <location>
        <position position="228"/>
    </location>
    <ligand>
        <name>FMN</name>
        <dbReference type="ChEBI" id="CHEBI:58210"/>
    </ligand>
</feature>
<gene>
    <name evidence="9" type="primary">hmo_1</name>
    <name evidence="9" type="ORF">DSM112329_02437</name>
</gene>
<feature type="binding site" evidence="7">
    <location>
        <begin position="306"/>
        <end position="307"/>
    </location>
    <ligand>
        <name>FMN</name>
        <dbReference type="ChEBI" id="CHEBI:58210"/>
    </ligand>
</feature>
<dbReference type="EMBL" id="CP114014">
    <property type="protein sequence ID" value="XAY05580.1"/>
    <property type="molecule type" value="Genomic_DNA"/>
</dbReference>
<organism evidence="9">
    <name type="scientific">Paraconexibacter sp. AEG42_29</name>
    <dbReference type="NCBI Taxonomy" id="2997339"/>
    <lineage>
        <taxon>Bacteria</taxon>
        <taxon>Bacillati</taxon>
        <taxon>Actinomycetota</taxon>
        <taxon>Thermoleophilia</taxon>
        <taxon>Solirubrobacterales</taxon>
        <taxon>Paraconexibacteraceae</taxon>
        <taxon>Paraconexibacter</taxon>
    </lineage>
</organism>
<dbReference type="PROSITE" id="PS51349">
    <property type="entry name" value="FMN_HYDROXY_ACID_DH_2"/>
    <property type="match status" value="1"/>
</dbReference>
<evidence type="ECO:0000256" key="3">
    <source>
        <dbReference type="ARBA" id="ARBA00022643"/>
    </source>
</evidence>
<dbReference type="PANTHER" id="PTHR10578:SF107">
    <property type="entry name" value="2-HYDROXYACID OXIDASE 1"/>
    <property type="match status" value="1"/>
</dbReference>
<reference evidence="9" key="1">
    <citation type="submission" date="2022-12" db="EMBL/GenBank/DDBJ databases">
        <title>Paraconexibacter alkalitolerans sp. nov. and Baekduia alba sp. nov., isolated from soil and emended description of the genera Paraconexibacter (Chun et al., 2020) and Baekduia (An et al., 2020).</title>
        <authorList>
            <person name="Vieira S."/>
            <person name="Huber K.J."/>
            <person name="Geppert A."/>
            <person name="Wolf J."/>
            <person name="Neumann-Schaal M."/>
            <person name="Muesken M."/>
            <person name="Overmann J."/>
        </authorList>
    </citation>
    <scope>NUCLEOTIDE SEQUENCE</scope>
    <source>
        <strain evidence="9">AEG42_29</strain>
    </source>
</reference>
<sequence>MTSDPCCLADYEALAVDLLEPGPHGYFAGGAGDERTLRANVTAWGDHQLLPRVLVDVSGVSTATTVLGTDVAMPVLVAPVALQKMAHPDGEAGMARAAAAAGTIMTLSTIATSTPSEVAAGAPPAPRWFQVYVLADRGVTRALVDEAEACGYEALVLTVDAPRAGRRERDLRSGFGVPPGIDMPAVTAAVGETAGITPAGFFSLMDTTLTWDDFEAFVAESPLPVLIKGIHHPDDARRAVERGAAGVVVSNHGGRQLDNVPATASLLGPVVDAVDGGAEILVDGGIRRGTDVCAALALGARAVLVGRPALWGLTVGGEAGALRVLQLLQAEIELAMTLLGCATVADLTRDRLAATGH</sequence>
<keyword evidence="4 9" id="KW-0560">Oxidoreductase</keyword>
<feature type="binding site" evidence="7">
    <location>
        <position position="252"/>
    </location>
    <ligand>
        <name>glyoxylate</name>
        <dbReference type="ChEBI" id="CHEBI:36655"/>
    </ligand>
</feature>
<dbReference type="Pfam" id="PF01070">
    <property type="entry name" value="FMN_dh"/>
    <property type="match status" value="1"/>
</dbReference>
<feature type="binding site" evidence="7">
    <location>
        <position position="130"/>
    </location>
    <ligand>
        <name>FMN</name>
        <dbReference type="ChEBI" id="CHEBI:58210"/>
    </ligand>
</feature>
<dbReference type="InterPro" id="IPR012133">
    <property type="entry name" value="Alpha-hydoxy_acid_DH_FMN"/>
</dbReference>
<evidence type="ECO:0000256" key="6">
    <source>
        <dbReference type="PIRSR" id="PIRSR000138-1"/>
    </source>
</evidence>
<dbReference type="GO" id="GO:0016614">
    <property type="term" value="F:oxidoreductase activity, acting on CH-OH group of donors"/>
    <property type="evidence" value="ECO:0007669"/>
    <property type="project" value="UniProtKB-ARBA"/>
</dbReference>
<dbReference type="PANTHER" id="PTHR10578">
    <property type="entry name" value="S -2-HYDROXY-ACID OXIDASE-RELATED"/>
    <property type="match status" value="1"/>
</dbReference>
<dbReference type="SUPFAM" id="SSF51395">
    <property type="entry name" value="FMN-linked oxidoreductases"/>
    <property type="match status" value="1"/>
</dbReference>
<evidence type="ECO:0000256" key="7">
    <source>
        <dbReference type="PIRSR" id="PIRSR000138-2"/>
    </source>
</evidence>
<dbReference type="InterPro" id="IPR000262">
    <property type="entry name" value="FMN-dep_DH"/>
</dbReference>
<dbReference type="KEGG" id="parq:DSM112329_02437"/>
<dbReference type="PROSITE" id="PS00557">
    <property type="entry name" value="FMN_HYDROXY_ACID_DH_1"/>
    <property type="match status" value="1"/>
</dbReference>
<dbReference type="GO" id="GO:0010181">
    <property type="term" value="F:FMN binding"/>
    <property type="evidence" value="ECO:0007669"/>
    <property type="project" value="InterPro"/>
</dbReference>
<feature type="active site" description="Proton acceptor" evidence="6">
    <location>
        <position position="252"/>
    </location>
</feature>
<dbReference type="InterPro" id="IPR008259">
    <property type="entry name" value="FMN_hydac_DH_AS"/>
</dbReference>
<feature type="binding site" evidence="7">
    <location>
        <position position="132"/>
    </location>
    <ligand>
        <name>glyoxylate</name>
        <dbReference type="ChEBI" id="CHEBI:36655"/>
    </ligand>
</feature>
<comment type="cofactor">
    <cofactor evidence="1">
        <name>FMN</name>
        <dbReference type="ChEBI" id="CHEBI:58210"/>
    </cofactor>
</comment>
<evidence type="ECO:0000256" key="4">
    <source>
        <dbReference type="ARBA" id="ARBA00023002"/>
    </source>
</evidence>
<feature type="binding site" evidence="7">
    <location>
        <position position="26"/>
    </location>
    <ligand>
        <name>glyoxylate</name>
        <dbReference type="ChEBI" id="CHEBI:36655"/>
    </ligand>
</feature>
<feature type="domain" description="FMN hydroxy acid dehydrogenase" evidence="8">
    <location>
        <begin position="1"/>
        <end position="357"/>
    </location>
</feature>
<dbReference type="CDD" id="cd02809">
    <property type="entry name" value="alpha_hydroxyacid_oxid_FMN"/>
    <property type="match status" value="1"/>
</dbReference>
<accession>A0AAU7AVC5</accession>
<feature type="binding site" evidence="7">
    <location>
        <position position="250"/>
    </location>
    <ligand>
        <name>FMN</name>
        <dbReference type="ChEBI" id="CHEBI:58210"/>
    </ligand>
</feature>
<feature type="binding site" evidence="7">
    <location>
        <position position="167"/>
    </location>
    <ligand>
        <name>glyoxylate</name>
        <dbReference type="ChEBI" id="CHEBI:36655"/>
    </ligand>
</feature>
<dbReference type="InterPro" id="IPR037396">
    <property type="entry name" value="FMN_HAD"/>
</dbReference>
<evidence type="ECO:0000313" key="9">
    <source>
        <dbReference type="EMBL" id="XAY05580.1"/>
    </source>
</evidence>
<feature type="binding site" evidence="7">
    <location>
        <begin position="283"/>
        <end position="287"/>
    </location>
    <ligand>
        <name>FMN</name>
        <dbReference type="ChEBI" id="CHEBI:58210"/>
    </ligand>
</feature>
<dbReference type="PIRSF" id="PIRSF000138">
    <property type="entry name" value="Al-hdrx_acd_dh"/>
    <property type="match status" value="1"/>
</dbReference>
<keyword evidence="3 7" id="KW-0288">FMN</keyword>
<keyword evidence="2 7" id="KW-0285">Flavoprotein</keyword>
<evidence type="ECO:0000256" key="5">
    <source>
        <dbReference type="ARBA" id="ARBA00024042"/>
    </source>
</evidence>